<evidence type="ECO:0000313" key="1">
    <source>
        <dbReference type="EMBL" id="GBM00761.1"/>
    </source>
</evidence>
<gene>
    <name evidence="1" type="ORF">AVEN_150923_1</name>
</gene>
<comment type="caution">
    <text evidence="1">The sequence shown here is derived from an EMBL/GenBank/DDBJ whole genome shotgun (WGS) entry which is preliminary data.</text>
</comment>
<name>A0A4Y2C8J8_ARAVE</name>
<accession>A0A4Y2C8J8</accession>
<dbReference type="Proteomes" id="UP000499080">
    <property type="component" value="Unassembled WGS sequence"/>
</dbReference>
<proteinExistence type="predicted"/>
<protein>
    <submittedName>
        <fullName evidence="1">Uncharacterized protein</fullName>
    </submittedName>
</protein>
<reference evidence="1 2" key="1">
    <citation type="journal article" date="2019" name="Sci. Rep.">
        <title>Orb-weaving spider Araneus ventricosus genome elucidates the spidroin gene catalogue.</title>
        <authorList>
            <person name="Kono N."/>
            <person name="Nakamura H."/>
            <person name="Ohtoshi R."/>
            <person name="Moran D.A.P."/>
            <person name="Shinohara A."/>
            <person name="Yoshida Y."/>
            <person name="Fujiwara M."/>
            <person name="Mori M."/>
            <person name="Tomita M."/>
            <person name="Arakawa K."/>
        </authorList>
    </citation>
    <scope>NUCLEOTIDE SEQUENCE [LARGE SCALE GENOMIC DNA]</scope>
</reference>
<dbReference type="EMBL" id="BGPR01000160">
    <property type="protein sequence ID" value="GBM00761.1"/>
    <property type="molecule type" value="Genomic_DNA"/>
</dbReference>
<evidence type="ECO:0000313" key="2">
    <source>
        <dbReference type="Proteomes" id="UP000499080"/>
    </source>
</evidence>
<keyword evidence="2" id="KW-1185">Reference proteome</keyword>
<dbReference type="AlphaFoldDB" id="A0A4Y2C8J8"/>
<sequence length="179" mass="20213">MSLLHLFSRWTFPYPVRPLPQSSNAIIKIPSLIGTSKHRSFNVSPYLQTTLTVILSSTRYGPFNGYLKSLFKFHPGTKGKDLRKIKNNGLVVTLESASDSEILKSEITDNDVLNSKVVIRNPGKRHPSAVFHDIPQVIKEEELQFLQAYSMESIKILYAHPTKLQTGDSYIWSQGRVVA</sequence>
<organism evidence="1 2">
    <name type="scientific">Araneus ventricosus</name>
    <name type="common">Orbweaver spider</name>
    <name type="synonym">Epeira ventricosa</name>
    <dbReference type="NCBI Taxonomy" id="182803"/>
    <lineage>
        <taxon>Eukaryota</taxon>
        <taxon>Metazoa</taxon>
        <taxon>Ecdysozoa</taxon>
        <taxon>Arthropoda</taxon>
        <taxon>Chelicerata</taxon>
        <taxon>Arachnida</taxon>
        <taxon>Araneae</taxon>
        <taxon>Araneomorphae</taxon>
        <taxon>Entelegynae</taxon>
        <taxon>Araneoidea</taxon>
        <taxon>Araneidae</taxon>
        <taxon>Araneus</taxon>
    </lineage>
</organism>